<comment type="caution">
    <text evidence="2">The sequence shown here is derived from an EMBL/GenBank/DDBJ whole genome shotgun (WGS) entry which is preliminary data.</text>
</comment>
<gene>
    <name evidence="2" type="ORF">E1269_27750</name>
</gene>
<evidence type="ECO:0000313" key="2">
    <source>
        <dbReference type="EMBL" id="TDD99030.1"/>
    </source>
</evidence>
<dbReference type="EMBL" id="SMKZ01000061">
    <property type="protein sequence ID" value="TDD99030.1"/>
    <property type="molecule type" value="Genomic_DNA"/>
</dbReference>
<dbReference type="AlphaFoldDB" id="A0A4R5CK88"/>
<keyword evidence="3" id="KW-1185">Reference proteome</keyword>
<dbReference type="Pfam" id="PF00805">
    <property type="entry name" value="Pentapeptide"/>
    <property type="match status" value="1"/>
</dbReference>
<dbReference type="PANTHER" id="PTHR47485:SF1">
    <property type="entry name" value="THYLAKOID LUMENAL 17.4 KDA PROTEIN, CHLOROPLASTIC"/>
    <property type="match status" value="1"/>
</dbReference>
<dbReference type="InterPro" id="IPR001646">
    <property type="entry name" value="5peptide_repeat"/>
</dbReference>
<protein>
    <submittedName>
        <fullName evidence="2">Pentapeptide repeat-containing protein</fullName>
    </submittedName>
</protein>
<evidence type="ECO:0000256" key="1">
    <source>
        <dbReference type="ARBA" id="ARBA00022737"/>
    </source>
</evidence>
<dbReference type="Proteomes" id="UP000294739">
    <property type="component" value="Unassembled WGS sequence"/>
</dbReference>
<evidence type="ECO:0000313" key="3">
    <source>
        <dbReference type="Proteomes" id="UP000294739"/>
    </source>
</evidence>
<organism evidence="2 3">
    <name type="scientific">Jiangella asiatica</name>
    <dbReference type="NCBI Taxonomy" id="2530372"/>
    <lineage>
        <taxon>Bacteria</taxon>
        <taxon>Bacillati</taxon>
        <taxon>Actinomycetota</taxon>
        <taxon>Actinomycetes</taxon>
        <taxon>Jiangellales</taxon>
        <taxon>Jiangellaceae</taxon>
        <taxon>Jiangella</taxon>
    </lineage>
</organism>
<dbReference type="InParanoid" id="A0A4R5CK88"/>
<dbReference type="Gene3D" id="2.160.20.80">
    <property type="entry name" value="E3 ubiquitin-protein ligase SopA"/>
    <property type="match status" value="1"/>
</dbReference>
<keyword evidence="1" id="KW-0677">Repeat</keyword>
<reference evidence="2 3" key="1">
    <citation type="submission" date="2019-03" db="EMBL/GenBank/DDBJ databases">
        <title>Draft genome sequences of novel Actinobacteria.</title>
        <authorList>
            <person name="Sahin N."/>
            <person name="Ay H."/>
            <person name="Saygin H."/>
        </authorList>
    </citation>
    <scope>NUCLEOTIDE SEQUENCE [LARGE SCALE GENOMIC DNA]</scope>
    <source>
        <strain evidence="2 3">5K138</strain>
    </source>
</reference>
<proteinExistence type="predicted"/>
<name>A0A4R5CK88_9ACTN</name>
<dbReference type="RefSeq" id="WP_131900733.1">
    <property type="nucleotide sequence ID" value="NZ_SMKZ01000061.1"/>
</dbReference>
<sequence>MPDHAVRLRADCSRCAGLCCVVPELTRSADFAVDKPAGQPCPNLRTDFGCGIHDRLRERGFPGCTVYDCFGAGQQVVQVTFGGGDWRSSPELADAMFASFTTMRHLHELLWYLTQAGSLAPDRQLRERIGAAFASIDALTALAPDELASVDVDAHRTAADLLLREVSTLVRADHHGRDLRRADLIGAKLRRADLVGADLRGALLLGADLRGADVRRADLIGAELRGADLSGARLDTAIFLTQAQVDAAGGDGDTVLPPSLAHPAHWSSA</sequence>
<accession>A0A4R5CK88</accession>
<dbReference type="PANTHER" id="PTHR47485">
    <property type="entry name" value="THYLAKOID LUMENAL 17.4 KDA PROTEIN, CHLOROPLASTIC"/>
    <property type="match status" value="1"/>
</dbReference>
<dbReference type="OrthoDB" id="154708at2"/>
<dbReference type="SUPFAM" id="SSF141571">
    <property type="entry name" value="Pentapeptide repeat-like"/>
    <property type="match status" value="1"/>
</dbReference>